<keyword evidence="3" id="KW-0378">Hydrolase</keyword>
<dbReference type="Gene3D" id="3.60.15.10">
    <property type="entry name" value="Ribonuclease Z/Hydroxyacylglutathione hydrolase-like"/>
    <property type="match status" value="1"/>
</dbReference>
<comment type="similarity">
    <text evidence="1">Belongs to the metallo-beta-lactamase superfamily.</text>
</comment>
<dbReference type="Pfam" id="PF00753">
    <property type="entry name" value="Lactamase_B"/>
    <property type="match status" value="1"/>
</dbReference>
<keyword evidence="2" id="KW-0479">Metal-binding</keyword>
<dbReference type="SMART" id="SM00849">
    <property type="entry name" value="Lactamase_B"/>
    <property type="match status" value="1"/>
</dbReference>
<dbReference type="InterPro" id="IPR001279">
    <property type="entry name" value="Metallo-B-lactamas"/>
</dbReference>
<feature type="domain" description="Metallo-beta-lactamase" evidence="5">
    <location>
        <begin position="103"/>
        <end position="320"/>
    </location>
</feature>
<dbReference type="PANTHER" id="PTHR42978:SF3">
    <property type="entry name" value="BLR3078 PROTEIN"/>
    <property type="match status" value="1"/>
</dbReference>
<protein>
    <submittedName>
        <fullName evidence="6">Metallo-beta-lactamase superfamily protein</fullName>
    </submittedName>
</protein>
<dbReference type="InterPro" id="IPR036866">
    <property type="entry name" value="RibonucZ/Hydroxyglut_hydro"/>
</dbReference>
<dbReference type="AlphaFoldDB" id="A0A543A170"/>
<comment type="caution">
    <text evidence="6">The sequence shown here is derived from an EMBL/GenBank/DDBJ whole genome shotgun (WGS) entry which is preliminary data.</text>
</comment>
<dbReference type="GO" id="GO:0046872">
    <property type="term" value="F:metal ion binding"/>
    <property type="evidence" value="ECO:0007669"/>
    <property type="project" value="UniProtKB-KW"/>
</dbReference>
<keyword evidence="7" id="KW-1185">Reference proteome</keyword>
<proteinExistence type="inferred from homology"/>
<dbReference type="SUPFAM" id="SSF56281">
    <property type="entry name" value="Metallo-hydrolase/oxidoreductase"/>
    <property type="match status" value="1"/>
</dbReference>
<gene>
    <name evidence="6" type="ORF">FB381_0166</name>
</gene>
<evidence type="ECO:0000313" key="6">
    <source>
        <dbReference type="EMBL" id="TQL66314.1"/>
    </source>
</evidence>
<dbReference type="EMBL" id="VFOV01000001">
    <property type="protein sequence ID" value="TQL66314.1"/>
    <property type="molecule type" value="Genomic_DNA"/>
</dbReference>
<evidence type="ECO:0000259" key="5">
    <source>
        <dbReference type="SMART" id="SM00849"/>
    </source>
</evidence>
<evidence type="ECO:0000256" key="2">
    <source>
        <dbReference type="ARBA" id="ARBA00022723"/>
    </source>
</evidence>
<evidence type="ECO:0000256" key="4">
    <source>
        <dbReference type="ARBA" id="ARBA00022833"/>
    </source>
</evidence>
<sequence length="328" mass="35272">MSFLPWADGIPWRCRYVPDVTSDATASSAALSPRDLFGALSGFGRGLLRPRRPDDRLLASISDAGLPRGDRTVTVRPLPQVSRALPAGGIIEGAGPLRRVRNAMTGFVVEHPDATFVVDPSYCRDAPERALAELPGMLRRLVAPPADTVATVDSLRAAQVRPDFALPTHAHWDHVCGLLDLPSLPVHLRTIERDWILGPGPAPVGGVRPALTDGRSVETYDLGGPPVATFTASHDMFGDGSVILVDLAGHTPGSIGVLARTATGWVLIAGDAAWHYDQVDLIRQKPSFPGDFVDEDRDAAFAALHRLHLARHQMRIVPTHDHDATSLL</sequence>
<accession>A0A543A170</accession>
<reference evidence="6 7" key="1">
    <citation type="submission" date="2019-06" db="EMBL/GenBank/DDBJ databases">
        <title>Sequencing the genomes of 1000 actinobacteria strains.</title>
        <authorList>
            <person name="Klenk H.-P."/>
        </authorList>
    </citation>
    <scope>NUCLEOTIDE SEQUENCE [LARGE SCALE GENOMIC DNA]</scope>
    <source>
        <strain evidence="6 7">DSM 25218</strain>
    </source>
</reference>
<keyword evidence="4" id="KW-0862">Zinc</keyword>
<evidence type="ECO:0000256" key="1">
    <source>
        <dbReference type="ARBA" id="ARBA00007749"/>
    </source>
</evidence>
<dbReference type="GO" id="GO:0016787">
    <property type="term" value="F:hydrolase activity"/>
    <property type="evidence" value="ECO:0007669"/>
    <property type="project" value="UniProtKB-KW"/>
</dbReference>
<name>A0A543A170_9ACTN</name>
<evidence type="ECO:0000313" key="7">
    <source>
        <dbReference type="Proteomes" id="UP000320209"/>
    </source>
</evidence>
<dbReference type="Proteomes" id="UP000320209">
    <property type="component" value="Unassembled WGS sequence"/>
</dbReference>
<organism evidence="6 7">
    <name type="scientific">Nocardioides albertanoniae</name>
    <dbReference type="NCBI Taxonomy" id="1175486"/>
    <lineage>
        <taxon>Bacteria</taxon>
        <taxon>Bacillati</taxon>
        <taxon>Actinomycetota</taxon>
        <taxon>Actinomycetes</taxon>
        <taxon>Propionibacteriales</taxon>
        <taxon>Nocardioidaceae</taxon>
        <taxon>Nocardioides</taxon>
    </lineage>
</organism>
<dbReference type="InterPro" id="IPR051013">
    <property type="entry name" value="MBL_superfamily_lactonases"/>
</dbReference>
<evidence type="ECO:0000256" key="3">
    <source>
        <dbReference type="ARBA" id="ARBA00022801"/>
    </source>
</evidence>
<dbReference type="PANTHER" id="PTHR42978">
    <property type="entry name" value="QUORUM-QUENCHING LACTONASE YTNP-RELATED-RELATED"/>
    <property type="match status" value="1"/>
</dbReference>